<feature type="domain" description="N-acetyltransferase" evidence="1">
    <location>
        <begin position="8"/>
        <end position="200"/>
    </location>
</feature>
<dbReference type="Pfam" id="PF00583">
    <property type="entry name" value="Acetyltransf_1"/>
    <property type="match status" value="1"/>
</dbReference>
<dbReference type="Gene3D" id="3.40.630.30">
    <property type="match status" value="1"/>
</dbReference>
<dbReference type="SUPFAM" id="SSF55729">
    <property type="entry name" value="Acyl-CoA N-acyltransferases (Nat)"/>
    <property type="match status" value="1"/>
</dbReference>
<evidence type="ECO:0000313" key="2">
    <source>
        <dbReference type="EMBL" id="GIG94538.1"/>
    </source>
</evidence>
<protein>
    <submittedName>
        <fullName evidence="2">N-acetyltransferase</fullName>
    </submittedName>
</protein>
<comment type="caution">
    <text evidence="2">The sequence shown here is derived from an EMBL/GenBank/DDBJ whole genome shotgun (WGS) entry which is preliminary data.</text>
</comment>
<dbReference type="CDD" id="cd04301">
    <property type="entry name" value="NAT_SF"/>
    <property type="match status" value="1"/>
</dbReference>
<accession>A0ABQ4EIH1</accession>
<dbReference type="PROSITE" id="PS51186">
    <property type="entry name" value="GNAT"/>
    <property type="match status" value="1"/>
</dbReference>
<proteinExistence type="predicted"/>
<evidence type="ECO:0000313" key="3">
    <source>
        <dbReference type="Proteomes" id="UP000621500"/>
    </source>
</evidence>
<sequence length="210" mass="23614">MTNTAPPLVIRRATRDDHGQLVKLLAEAFFPGPVADWLVPNETARRTVYRDYFHIWTEHALQYGIVDTVKLGEDVAGVALWYDMRDPIPEPGEGGRLAAACGRWWRRFDLLGDIFAEHHPTLPHYYLAFLAVTPGRQRQGIGSALLDYHHAYLATHGLPAYLEASNSRNRDLYLRHGYRTDGPVHLPENGPPIWPMHLHPAAAGEEGAGR</sequence>
<dbReference type="InterPro" id="IPR016181">
    <property type="entry name" value="Acyl_CoA_acyltransferase"/>
</dbReference>
<evidence type="ECO:0000259" key="1">
    <source>
        <dbReference type="PROSITE" id="PS51186"/>
    </source>
</evidence>
<gene>
    <name evidence="2" type="ORF">Pma05_11110</name>
</gene>
<dbReference type="Proteomes" id="UP000621500">
    <property type="component" value="Unassembled WGS sequence"/>
</dbReference>
<reference evidence="2 3" key="1">
    <citation type="submission" date="2021-01" db="EMBL/GenBank/DDBJ databases">
        <title>Whole genome shotgun sequence of Plantactinospora mayteni NBRC 109088.</title>
        <authorList>
            <person name="Komaki H."/>
            <person name="Tamura T."/>
        </authorList>
    </citation>
    <scope>NUCLEOTIDE SEQUENCE [LARGE SCALE GENOMIC DNA]</scope>
    <source>
        <strain evidence="2 3">NBRC 109088</strain>
    </source>
</reference>
<name>A0ABQ4EIH1_9ACTN</name>
<dbReference type="RefSeq" id="WP_203856195.1">
    <property type="nucleotide sequence ID" value="NZ_BAAAZQ010000005.1"/>
</dbReference>
<dbReference type="InterPro" id="IPR000182">
    <property type="entry name" value="GNAT_dom"/>
</dbReference>
<organism evidence="2 3">
    <name type="scientific">Plantactinospora mayteni</name>
    <dbReference type="NCBI Taxonomy" id="566021"/>
    <lineage>
        <taxon>Bacteria</taxon>
        <taxon>Bacillati</taxon>
        <taxon>Actinomycetota</taxon>
        <taxon>Actinomycetes</taxon>
        <taxon>Micromonosporales</taxon>
        <taxon>Micromonosporaceae</taxon>
        <taxon>Plantactinospora</taxon>
    </lineage>
</organism>
<dbReference type="PANTHER" id="PTHR42791">
    <property type="entry name" value="GNAT FAMILY ACETYLTRANSFERASE"/>
    <property type="match status" value="1"/>
</dbReference>
<dbReference type="InterPro" id="IPR052523">
    <property type="entry name" value="Trichothecene_AcTrans"/>
</dbReference>
<dbReference type="EMBL" id="BONX01000006">
    <property type="protein sequence ID" value="GIG94538.1"/>
    <property type="molecule type" value="Genomic_DNA"/>
</dbReference>
<dbReference type="PANTHER" id="PTHR42791:SF1">
    <property type="entry name" value="N-ACETYLTRANSFERASE DOMAIN-CONTAINING PROTEIN"/>
    <property type="match status" value="1"/>
</dbReference>
<keyword evidence="3" id="KW-1185">Reference proteome</keyword>